<feature type="region of interest" description="Disordered" evidence="1">
    <location>
        <begin position="448"/>
        <end position="479"/>
    </location>
</feature>
<evidence type="ECO:0000313" key="2">
    <source>
        <dbReference type="EMBL" id="KAI7801768.1"/>
    </source>
</evidence>
<dbReference type="PANTHER" id="PTHR14652">
    <property type="entry name" value="TYPE 2 DNA TOPOISOMERASE 6 SUBUNIT B-LIKE"/>
    <property type="match status" value="1"/>
</dbReference>
<reference evidence="2" key="1">
    <citation type="submission" date="2021-02" db="EMBL/GenBank/DDBJ databases">
        <title>Comparative genomics reveals that relaxation of natural selection precedes convergent phenotypic evolution of cavefish.</title>
        <authorList>
            <person name="Peng Z."/>
        </authorList>
    </citation>
    <scope>NUCLEOTIDE SEQUENCE</scope>
    <source>
        <tissue evidence="2">Muscle</tissue>
    </source>
</reference>
<proteinExistence type="predicted"/>
<accession>A0A9W7WLC2</accession>
<feature type="region of interest" description="Disordered" evidence="1">
    <location>
        <begin position="519"/>
        <end position="544"/>
    </location>
</feature>
<dbReference type="PANTHER" id="PTHR14652:SF2">
    <property type="entry name" value="TYPE 2 DNA TOPOISOMERASE 6 SUBUNIT B-LIKE"/>
    <property type="match status" value="1"/>
</dbReference>
<evidence type="ECO:0000256" key="1">
    <source>
        <dbReference type="SAM" id="MobiDB-lite"/>
    </source>
</evidence>
<dbReference type="AlphaFoldDB" id="A0A9W7WLC2"/>
<feature type="compositionally biased region" description="Polar residues" evidence="1">
    <location>
        <begin position="524"/>
        <end position="538"/>
    </location>
</feature>
<comment type="caution">
    <text evidence="2">The sequence shown here is derived from an EMBL/GenBank/DDBJ whole genome shotgun (WGS) entry which is preliminary data.</text>
</comment>
<keyword evidence="3" id="KW-1185">Reference proteome</keyword>
<dbReference type="Proteomes" id="UP001059041">
    <property type="component" value="Linkage Group LG13"/>
</dbReference>
<dbReference type="EMBL" id="JAFHDT010000013">
    <property type="protein sequence ID" value="KAI7801768.1"/>
    <property type="molecule type" value="Genomic_DNA"/>
</dbReference>
<evidence type="ECO:0000313" key="3">
    <source>
        <dbReference type="Proteomes" id="UP001059041"/>
    </source>
</evidence>
<protein>
    <submittedName>
        <fullName evidence="2">Uncharacterized protein</fullName>
    </submittedName>
</protein>
<dbReference type="GO" id="GO:0042138">
    <property type="term" value="P:meiotic DNA double-strand break formation"/>
    <property type="evidence" value="ECO:0007669"/>
    <property type="project" value="InterPro"/>
</dbReference>
<gene>
    <name evidence="2" type="ORF">IRJ41_017660</name>
</gene>
<name>A0A9W7WLC2_TRIRA</name>
<sequence length="562" mass="63199">MTALPDLPVTLTVSAAGAWCKKVTKSALQDVIERLAVRVPPCECIHQEELQTFADSFGCLLFTYSFHGGISSEMMEADQTKIQMFLHRLSVVHAQVRMTFEIRTDSKKDQLIFRGETGSKVSVMDHSISLDSAAFGQSPFSVQCLLSCPKAHPVLGDTFSCVLTTDAIGEGLCGEMRMATMATLTPCMDQYPNWPTRLSCIQISFSLLKKEGVLFILEIRLYMLVYSPCGMPLIHHRHMTFLQDLATSLSWADLAISEVSCMEAQTIEGSLCSEIKFSVDFCHQNEESGCSSSVHQNSEPEWSHAVEQILTLFIFTQYTDAFHSQVSDFIISEEALESHLDSVLWYNGDQVRADLQTTLRSTLKGFQKRQNARQRLQSTLTTVLSSVSSIIASSSNAKFRKTCYDSMRVTNTCEFRVSLQRSLQTVMDGRFAPRRMCTNEKMAEAVSSEQSSIEEDFENPPGFSPKRNDGDVGSSCSIPKKRRCSQFPETSDTFMNVMNSDVFEASDIQRRPLSPIQLPQSQQAKMTQDMPSVPSLTKLTKRKNKQVEKQWLQELENFSEWD</sequence>
<dbReference type="InterPro" id="IPR028040">
    <property type="entry name" value="TopoVIB-like"/>
</dbReference>
<dbReference type="Pfam" id="PF15091">
    <property type="entry name" value="DUF4554"/>
    <property type="match status" value="1"/>
</dbReference>
<organism evidence="2 3">
    <name type="scientific">Triplophysa rosa</name>
    <name type="common">Cave loach</name>
    <dbReference type="NCBI Taxonomy" id="992332"/>
    <lineage>
        <taxon>Eukaryota</taxon>
        <taxon>Metazoa</taxon>
        <taxon>Chordata</taxon>
        <taxon>Craniata</taxon>
        <taxon>Vertebrata</taxon>
        <taxon>Euteleostomi</taxon>
        <taxon>Actinopterygii</taxon>
        <taxon>Neopterygii</taxon>
        <taxon>Teleostei</taxon>
        <taxon>Ostariophysi</taxon>
        <taxon>Cypriniformes</taxon>
        <taxon>Nemacheilidae</taxon>
        <taxon>Triplophysa</taxon>
    </lineage>
</organism>